<evidence type="ECO:0000313" key="5">
    <source>
        <dbReference type="EMBL" id="MCH86763.1"/>
    </source>
</evidence>
<dbReference type="EMBL" id="LXQA010010899">
    <property type="protein sequence ID" value="MCH86763.1"/>
    <property type="molecule type" value="Genomic_DNA"/>
</dbReference>
<dbReference type="InterPro" id="IPR027417">
    <property type="entry name" value="P-loop_NTPase"/>
</dbReference>
<dbReference type="GO" id="GO:0004331">
    <property type="term" value="F:fructose-2,6-bisphosphate 2-phosphatase activity"/>
    <property type="evidence" value="ECO:0007669"/>
    <property type="project" value="TreeGrafter"/>
</dbReference>
<keyword evidence="2" id="KW-0067">ATP-binding</keyword>
<dbReference type="Pfam" id="PF01591">
    <property type="entry name" value="6PF2K"/>
    <property type="match status" value="1"/>
</dbReference>
<evidence type="ECO:0000256" key="3">
    <source>
        <dbReference type="SAM" id="MobiDB-lite"/>
    </source>
</evidence>
<dbReference type="PANTHER" id="PTHR10606:SF44">
    <property type="entry name" value="6-PHOSPHOFRUCTO 2-KINASE_FRUCTOSE 2,6-BISPHOSPHATASE LONG FORM"/>
    <property type="match status" value="1"/>
</dbReference>
<evidence type="ECO:0000256" key="2">
    <source>
        <dbReference type="ARBA" id="ARBA00022840"/>
    </source>
</evidence>
<keyword evidence="1" id="KW-0547">Nucleotide-binding</keyword>
<keyword evidence="5" id="KW-0418">Kinase</keyword>
<dbReference type="GO" id="GO:0003873">
    <property type="term" value="F:6-phosphofructo-2-kinase activity"/>
    <property type="evidence" value="ECO:0007669"/>
    <property type="project" value="InterPro"/>
</dbReference>
<reference evidence="5 6" key="1">
    <citation type="journal article" date="2018" name="Front. Plant Sci.">
        <title>Red Clover (Trifolium pratense) and Zigzag Clover (T. medium) - A Picture of Genomic Similarities and Differences.</title>
        <authorList>
            <person name="Dluhosova J."/>
            <person name="Istvanek J."/>
            <person name="Nedelnik J."/>
            <person name="Repkova J."/>
        </authorList>
    </citation>
    <scope>NUCLEOTIDE SEQUENCE [LARGE SCALE GENOMIC DNA]</scope>
    <source>
        <strain evidence="6">cv. 10/8</strain>
        <tissue evidence="5">Leaf</tissue>
    </source>
</reference>
<keyword evidence="5" id="KW-0808">Transferase</keyword>
<dbReference type="AlphaFoldDB" id="A0A392MHU4"/>
<dbReference type="InterPro" id="IPR003094">
    <property type="entry name" value="6Pfruct_kin"/>
</dbReference>
<name>A0A392MHU4_9FABA</name>
<accession>A0A392MHU4</accession>
<feature type="compositionally biased region" description="Polar residues" evidence="3">
    <location>
        <begin position="19"/>
        <end position="28"/>
    </location>
</feature>
<dbReference type="GO" id="GO:0006003">
    <property type="term" value="P:fructose 2,6-bisphosphate metabolic process"/>
    <property type="evidence" value="ECO:0007669"/>
    <property type="project" value="InterPro"/>
</dbReference>
<feature type="region of interest" description="Disordered" evidence="3">
    <location>
        <begin position="1"/>
        <end position="38"/>
    </location>
</feature>
<dbReference type="PANTHER" id="PTHR10606">
    <property type="entry name" value="6-PHOSPHOFRUCTO-2-KINASE/FRUCTOSE-2,6-BISPHOSPHATASE"/>
    <property type="match status" value="1"/>
</dbReference>
<dbReference type="Proteomes" id="UP000265520">
    <property type="component" value="Unassembled WGS sequence"/>
</dbReference>
<dbReference type="Gene3D" id="3.40.50.300">
    <property type="entry name" value="P-loop containing nucleotide triphosphate hydrolases"/>
    <property type="match status" value="1"/>
</dbReference>
<organism evidence="5 6">
    <name type="scientific">Trifolium medium</name>
    <dbReference type="NCBI Taxonomy" id="97028"/>
    <lineage>
        <taxon>Eukaryota</taxon>
        <taxon>Viridiplantae</taxon>
        <taxon>Streptophyta</taxon>
        <taxon>Embryophyta</taxon>
        <taxon>Tracheophyta</taxon>
        <taxon>Spermatophyta</taxon>
        <taxon>Magnoliopsida</taxon>
        <taxon>eudicotyledons</taxon>
        <taxon>Gunneridae</taxon>
        <taxon>Pentapetalae</taxon>
        <taxon>rosids</taxon>
        <taxon>fabids</taxon>
        <taxon>Fabales</taxon>
        <taxon>Fabaceae</taxon>
        <taxon>Papilionoideae</taxon>
        <taxon>50 kb inversion clade</taxon>
        <taxon>NPAAA clade</taxon>
        <taxon>Hologalegina</taxon>
        <taxon>IRL clade</taxon>
        <taxon>Trifolieae</taxon>
        <taxon>Trifolium</taxon>
    </lineage>
</organism>
<dbReference type="InterPro" id="IPR013079">
    <property type="entry name" value="6Phosfructo_kin"/>
</dbReference>
<keyword evidence="6" id="KW-1185">Reference proteome</keyword>
<evidence type="ECO:0000259" key="4">
    <source>
        <dbReference type="Pfam" id="PF01591"/>
    </source>
</evidence>
<comment type="caution">
    <text evidence="5">The sequence shown here is derived from an EMBL/GenBank/DDBJ whole genome shotgun (WGS) entry which is preliminary data.</text>
</comment>
<feature type="domain" description="6-phosphofructo-2-kinase" evidence="4">
    <location>
        <begin position="88"/>
        <end position="125"/>
    </location>
</feature>
<evidence type="ECO:0000313" key="6">
    <source>
        <dbReference type="Proteomes" id="UP000265520"/>
    </source>
</evidence>
<sequence length="138" mass="14985">MEVNDLDPSKAYGSPRMVKSQSVGTMSTLRKEDGQRGPFVDRGVGFPRFQKSSSLKAFTTVLSLDTDTENSFPAAAGAVAAGAIADQMLGPKEDKHLAIVMVSLPARGKTFTAAKLTRYLRWLGYVWISNGAELNEMR</sequence>
<evidence type="ECO:0000256" key="1">
    <source>
        <dbReference type="ARBA" id="ARBA00022741"/>
    </source>
</evidence>
<dbReference type="GO" id="GO:0005524">
    <property type="term" value="F:ATP binding"/>
    <property type="evidence" value="ECO:0007669"/>
    <property type="project" value="UniProtKB-KW"/>
</dbReference>
<dbReference type="GO" id="GO:0005829">
    <property type="term" value="C:cytosol"/>
    <property type="evidence" value="ECO:0007669"/>
    <property type="project" value="TreeGrafter"/>
</dbReference>
<dbReference type="GO" id="GO:0006000">
    <property type="term" value="P:fructose metabolic process"/>
    <property type="evidence" value="ECO:0007669"/>
    <property type="project" value="InterPro"/>
</dbReference>
<gene>
    <name evidence="5" type="ORF">A2U01_0007623</name>
</gene>
<proteinExistence type="predicted"/>
<protein>
    <submittedName>
        <fullName evidence="5">6-phosphofructo-2-kinase/fructose-26-bisphosphatase</fullName>
    </submittedName>
</protein>